<feature type="coiled-coil region" evidence="5">
    <location>
        <begin position="6"/>
        <end position="40"/>
    </location>
</feature>
<dbReference type="InterPro" id="IPR020458">
    <property type="entry name" value="Znf_DskA_TraR_CS"/>
</dbReference>
<evidence type="ECO:0000256" key="1">
    <source>
        <dbReference type="ARBA" id="ARBA00022723"/>
    </source>
</evidence>
<evidence type="ECO:0000313" key="7">
    <source>
        <dbReference type="EMBL" id="GMA24143.1"/>
    </source>
</evidence>
<dbReference type="InterPro" id="IPR000962">
    <property type="entry name" value="Znf_DskA_TraR"/>
</dbReference>
<dbReference type="PANTHER" id="PTHR33823:SF4">
    <property type="entry name" value="GENERAL STRESS PROTEIN 16O"/>
    <property type="match status" value="1"/>
</dbReference>
<dbReference type="SUPFAM" id="SSF57716">
    <property type="entry name" value="Glucocorticoid receptor-like (DNA-binding domain)"/>
    <property type="match status" value="1"/>
</dbReference>
<evidence type="ECO:0000256" key="5">
    <source>
        <dbReference type="SAM" id="Coils"/>
    </source>
</evidence>
<dbReference type="Proteomes" id="UP001157091">
    <property type="component" value="Unassembled WGS sequence"/>
</dbReference>
<sequence length="119" mass="12829">MTDSPRERLAAVRRDAIERLASLEAQLDDIAEARRGANSDDEHDPEGSTLAFDRAQAAVLAADSRHVIEEVDAAVGRLDAGTYGVCERCGRPIGAARLELRPTARLCVTCQAQAERRSG</sequence>
<dbReference type="Gene3D" id="1.20.120.910">
    <property type="entry name" value="DksA, coiled-coil domain"/>
    <property type="match status" value="1"/>
</dbReference>
<feature type="zinc finger region" description="dksA C4-type" evidence="4">
    <location>
        <begin position="86"/>
        <end position="110"/>
    </location>
</feature>
<dbReference type="PANTHER" id="PTHR33823">
    <property type="entry name" value="RNA POLYMERASE-BINDING TRANSCRIPTION FACTOR DKSA-RELATED"/>
    <property type="match status" value="1"/>
</dbReference>
<keyword evidence="5" id="KW-0175">Coiled coil</keyword>
<proteinExistence type="predicted"/>
<evidence type="ECO:0000313" key="8">
    <source>
        <dbReference type="Proteomes" id="UP001157091"/>
    </source>
</evidence>
<protein>
    <recommendedName>
        <fullName evidence="6">Zinc finger DksA/TraR C4-type domain-containing protein</fullName>
    </recommendedName>
</protein>
<keyword evidence="8" id="KW-1185">Reference proteome</keyword>
<dbReference type="PROSITE" id="PS51128">
    <property type="entry name" value="ZF_DKSA_2"/>
    <property type="match status" value="1"/>
</dbReference>
<evidence type="ECO:0000256" key="4">
    <source>
        <dbReference type="PROSITE-ProRule" id="PRU00510"/>
    </source>
</evidence>
<reference evidence="8" key="1">
    <citation type="journal article" date="2019" name="Int. J. Syst. Evol. Microbiol.">
        <title>The Global Catalogue of Microorganisms (GCM) 10K type strain sequencing project: providing services to taxonomists for standard genome sequencing and annotation.</title>
        <authorList>
            <consortium name="The Broad Institute Genomics Platform"/>
            <consortium name="The Broad Institute Genome Sequencing Center for Infectious Disease"/>
            <person name="Wu L."/>
            <person name="Ma J."/>
        </authorList>
    </citation>
    <scope>NUCLEOTIDE SEQUENCE [LARGE SCALE GENOMIC DNA]</scope>
    <source>
        <strain evidence="8">NBRC 106348</strain>
    </source>
</reference>
<organism evidence="7 8">
    <name type="scientific">Luteimicrobium album</name>
    <dbReference type="NCBI Taxonomy" id="1054550"/>
    <lineage>
        <taxon>Bacteria</taxon>
        <taxon>Bacillati</taxon>
        <taxon>Actinomycetota</taxon>
        <taxon>Actinomycetes</taxon>
        <taxon>Micrococcales</taxon>
        <taxon>Luteimicrobium</taxon>
    </lineage>
</organism>
<dbReference type="RefSeq" id="WP_284293014.1">
    <property type="nucleotide sequence ID" value="NZ_BSUK01000001.1"/>
</dbReference>
<dbReference type="EMBL" id="BSUK01000001">
    <property type="protein sequence ID" value="GMA24143.1"/>
    <property type="molecule type" value="Genomic_DNA"/>
</dbReference>
<evidence type="ECO:0000259" key="6">
    <source>
        <dbReference type="Pfam" id="PF01258"/>
    </source>
</evidence>
<gene>
    <name evidence="7" type="ORF">GCM10025864_19020</name>
</gene>
<feature type="domain" description="Zinc finger DksA/TraR C4-type" evidence="6">
    <location>
        <begin position="81"/>
        <end position="116"/>
    </location>
</feature>
<keyword evidence="2" id="KW-0863">Zinc-finger</keyword>
<dbReference type="Pfam" id="PF01258">
    <property type="entry name" value="zf-dskA_traR"/>
    <property type="match status" value="1"/>
</dbReference>
<keyword evidence="1" id="KW-0479">Metal-binding</keyword>
<keyword evidence="3" id="KW-0862">Zinc</keyword>
<name>A0ABQ6I2H8_9MICO</name>
<dbReference type="PROSITE" id="PS01102">
    <property type="entry name" value="ZF_DKSA_1"/>
    <property type="match status" value="1"/>
</dbReference>
<evidence type="ECO:0000256" key="2">
    <source>
        <dbReference type="ARBA" id="ARBA00022771"/>
    </source>
</evidence>
<comment type="caution">
    <text evidence="7">The sequence shown here is derived from an EMBL/GenBank/DDBJ whole genome shotgun (WGS) entry which is preliminary data.</text>
</comment>
<evidence type="ECO:0000256" key="3">
    <source>
        <dbReference type="ARBA" id="ARBA00022833"/>
    </source>
</evidence>
<accession>A0ABQ6I2H8</accession>